<dbReference type="SMART" id="SM00069">
    <property type="entry name" value="GLA"/>
    <property type="match status" value="1"/>
</dbReference>
<feature type="non-terminal residue" evidence="4">
    <location>
        <position position="74"/>
    </location>
</feature>
<dbReference type="PANTHER" id="PTHR24278:SF40">
    <property type="entry name" value="COAGULATION FACTOR VII-LIKE"/>
    <property type="match status" value="1"/>
</dbReference>
<keyword evidence="5" id="KW-1185">Reference proteome</keyword>
<proteinExistence type="predicted"/>
<dbReference type="PANTHER" id="PTHR24278">
    <property type="entry name" value="COAGULATION FACTOR"/>
    <property type="match status" value="1"/>
</dbReference>
<dbReference type="EMBL" id="BFAA01026025">
    <property type="protein sequence ID" value="GCB82378.1"/>
    <property type="molecule type" value="Genomic_DNA"/>
</dbReference>
<evidence type="ECO:0000256" key="2">
    <source>
        <dbReference type="SAM" id="SignalP"/>
    </source>
</evidence>
<dbReference type="Proteomes" id="UP000288216">
    <property type="component" value="Unassembled WGS sequence"/>
</dbReference>
<name>A0A401QAG4_SCYTO</name>
<dbReference type="STRING" id="75743.A0A401QAG4"/>
<reference evidence="4 5" key="1">
    <citation type="journal article" date="2018" name="Nat. Ecol. Evol.">
        <title>Shark genomes provide insights into elasmobranch evolution and the origin of vertebrates.</title>
        <authorList>
            <person name="Hara Y"/>
            <person name="Yamaguchi K"/>
            <person name="Onimaru K"/>
            <person name="Kadota M"/>
            <person name="Koyanagi M"/>
            <person name="Keeley SD"/>
            <person name="Tatsumi K"/>
            <person name="Tanaka K"/>
            <person name="Motone F"/>
            <person name="Kageyama Y"/>
            <person name="Nozu R"/>
            <person name="Adachi N"/>
            <person name="Nishimura O"/>
            <person name="Nakagawa R"/>
            <person name="Tanegashima C"/>
            <person name="Kiyatake I"/>
            <person name="Matsumoto R"/>
            <person name="Murakumo K"/>
            <person name="Nishida K"/>
            <person name="Terakita A"/>
            <person name="Kuratani S"/>
            <person name="Sato K"/>
            <person name="Hyodo S Kuraku.S."/>
        </authorList>
    </citation>
    <scope>NUCLEOTIDE SEQUENCE [LARGE SCALE GENOMIC DNA]</scope>
</reference>
<evidence type="ECO:0000313" key="4">
    <source>
        <dbReference type="EMBL" id="GCB82378.1"/>
    </source>
</evidence>
<evidence type="ECO:0000256" key="1">
    <source>
        <dbReference type="ARBA" id="ARBA00023157"/>
    </source>
</evidence>
<organism evidence="4 5">
    <name type="scientific">Scyliorhinus torazame</name>
    <name type="common">Cloudy catshark</name>
    <name type="synonym">Catulus torazame</name>
    <dbReference type="NCBI Taxonomy" id="75743"/>
    <lineage>
        <taxon>Eukaryota</taxon>
        <taxon>Metazoa</taxon>
        <taxon>Chordata</taxon>
        <taxon>Craniata</taxon>
        <taxon>Vertebrata</taxon>
        <taxon>Chondrichthyes</taxon>
        <taxon>Elasmobranchii</taxon>
        <taxon>Galeomorphii</taxon>
        <taxon>Galeoidea</taxon>
        <taxon>Carcharhiniformes</taxon>
        <taxon>Scyliorhinidae</taxon>
        <taxon>Scyliorhinus</taxon>
    </lineage>
</organism>
<dbReference type="Gene3D" id="4.10.740.10">
    <property type="entry name" value="Coagulation Factor IX"/>
    <property type="match status" value="1"/>
</dbReference>
<comment type="caution">
    <text evidence="4">The sequence shown here is derived from an EMBL/GenBank/DDBJ whole genome shotgun (WGS) entry which is preliminary data.</text>
</comment>
<keyword evidence="2" id="KW-0732">Signal</keyword>
<dbReference type="GO" id="GO:0005615">
    <property type="term" value="C:extracellular space"/>
    <property type="evidence" value="ECO:0007669"/>
    <property type="project" value="TreeGrafter"/>
</dbReference>
<dbReference type="InterPro" id="IPR017857">
    <property type="entry name" value="Coagulation_fac-like_Gla_dom"/>
</dbReference>
<dbReference type="InterPro" id="IPR035972">
    <property type="entry name" value="GLA-like_dom_SF"/>
</dbReference>
<accession>A0A401QAG4</accession>
<keyword evidence="1" id="KW-1015">Disulfide bond</keyword>
<feature type="signal peptide" evidence="2">
    <location>
        <begin position="1"/>
        <end position="19"/>
    </location>
</feature>
<dbReference type="FunFam" id="4.10.740.10:FF:000001">
    <property type="entry name" value="vitamin K-dependent protein S"/>
    <property type="match status" value="1"/>
</dbReference>
<dbReference type="PRINTS" id="PR00001">
    <property type="entry name" value="GLABLOOD"/>
</dbReference>
<dbReference type="InterPro" id="IPR050442">
    <property type="entry name" value="Peptidase_S1_coag_factors"/>
</dbReference>
<dbReference type="AlphaFoldDB" id="A0A401QAG4"/>
<feature type="chain" id="PRO_5018994709" description="Gla domain-containing protein" evidence="2">
    <location>
        <begin position="20"/>
        <end position="74"/>
    </location>
</feature>
<dbReference type="OMA" id="ECFEENC"/>
<dbReference type="PROSITE" id="PS50998">
    <property type="entry name" value="GLA_2"/>
    <property type="match status" value="1"/>
</dbReference>
<protein>
    <recommendedName>
        <fullName evidence="3">Gla domain-containing protein</fullName>
    </recommendedName>
</protein>
<evidence type="ECO:0000259" key="3">
    <source>
        <dbReference type="PROSITE" id="PS50998"/>
    </source>
</evidence>
<evidence type="ECO:0000313" key="5">
    <source>
        <dbReference type="Proteomes" id="UP000288216"/>
    </source>
</evidence>
<dbReference type="SUPFAM" id="SSF57630">
    <property type="entry name" value="GLA-domain"/>
    <property type="match status" value="1"/>
</dbReference>
<dbReference type="Pfam" id="PF00594">
    <property type="entry name" value="Gla"/>
    <property type="match status" value="1"/>
</dbReference>
<sequence length="74" mass="8676">MAWILGLVLLSLLPTETYQQVFLPSTAAQDLLGRQKRENFLLEELRAGNLERECREEICNFEEAREVFEDMEKT</sequence>
<dbReference type="OrthoDB" id="9379732at2759"/>
<dbReference type="GO" id="GO:0005509">
    <property type="term" value="F:calcium ion binding"/>
    <property type="evidence" value="ECO:0007669"/>
    <property type="project" value="InterPro"/>
</dbReference>
<dbReference type="InterPro" id="IPR000294">
    <property type="entry name" value="GLA_domain"/>
</dbReference>
<feature type="domain" description="Gla" evidence="3">
    <location>
        <begin position="37"/>
        <end position="74"/>
    </location>
</feature>
<gene>
    <name evidence="4" type="ORF">scyTo_0023077</name>
</gene>